<organism evidence="3 4">
    <name type="scientific">Candidatus Segetimicrobium genomatis</name>
    <dbReference type="NCBI Taxonomy" id="2569760"/>
    <lineage>
        <taxon>Bacteria</taxon>
        <taxon>Bacillati</taxon>
        <taxon>Candidatus Sysuimicrobiota</taxon>
        <taxon>Candidatus Sysuimicrobiia</taxon>
        <taxon>Candidatus Sysuimicrobiales</taxon>
        <taxon>Candidatus Segetimicrobiaceae</taxon>
        <taxon>Candidatus Segetimicrobium</taxon>
    </lineage>
</organism>
<evidence type="ECO:0000313" key="4">
    <source>
        <dbReference type="Proteomes" id="UP000318093"/>
    </source>
</evidence>
<dbReference type="AlphaFoldDB" id="A0A537J8X0"/>
<keyword evidence="2" id="KW-0378">Hydrolase</keyword>
<comment type="caution">
    <text evidence="3">The sequence shown here is derived from an EMBL/GenBank/DDBJ whole genome shotgun (WGS) entry which is preliminary data.</text>
</comment>
<dbReference type="SUPFAM" id="SSF50494">
    <property type="entry name" value="Trypsin-like serine proteases"/>
    <property type="match status" value="1"/>
</dbReference>
<dbReference type="Pfam" id="PF13365">
    <property type="entry name" value="Trypsin_2"/>
    <property type="match status" value="1"/>
</dbReference>
<reference evidence="3 4" key="1">
    <citation type="journal article" date="2019" name="Nat. Microbiol.">
        <title>Mediterranean grassland soil C-N compound turnover is dependent on rainfall and depth, and is mediated by genomically divergent microorganisms.</title>
        <authorList>
            <person name="Diamond S."/>
            <person name="Andeer P.F."/>
            <person name="Li Z."/>
            <person name="Crits-Christoph A."/>
            <person name="Burstein D."/>
            <person name="Anantharaman K."/>
            <person name="Lane K.R."/>
            <person name="Thomas B.C."/>
            <person name="Pan C."/>
            <person name="Northen T.R."/>
            <person name="Banfield J.F."/>
        </authorList>
    </citation>
    <scope>NUCLEOTIDE SEQUENCE [LARGE SCALE GENOMIC DNA]</scope>
    <source>
        <strain evidence="3">NP_6</strain>
    </source>
</reference>
<dbReference type="GO" id="GO:0006508">
    <property type="term" value="P:proteolysis"/>
    <property type="evidence" value="ECO:0007669"/>
    <property type="project" value="UniProtKB-KW"/>
</dbReference>
<dbReference type="EMBL" id="VBAN01000288">
    <property type="protein sequence ID" value="TMI79994.1"/>
    <property type="molecule type" value="Genomic_DNA"/>
</dbReference>
<dbReference type="Proteomes" id="UP000318093">
    <property type="component" value="Unassembled WGS sequence"/>
</dbReference>
<evidence type="ECO:0000256" key="1">
    <source>
        <dbReference type="ARBA" id="ARBA00022670"/>
    </source>
</evidence>
<dbReference type="Gene3D" id="2.40.10.120">
    <property type="match status" value="1"/>
</dbReference>
<dbReference type="PANTHER" id="PTHR43343">
    <property type="entry name" value="PEPTIDASE S12"/>
    <property type="match status" value="1"/>
</dbReference>
<protein>
    <submittedName>
        <fullName evidence="3">Trypsin-like peptidase domain-containing protein</fullName>
    </submittedName>
</protein>
<name>A0A537J8X0_9BACT</name>
<dbReference type="PANTHER" id="PTHR43343:SF3">
    <property type="entry name" value="PROTEASE DO-LIKE 8, CHLOROPLASTIC"/>
    <property type="match status" value="1"/>
</dbReference>
<evidence type="ECO:0000256" key="2">
    <source>
        <dbReference type="ARBA" id="ARBA00022801"/>
    </source>
</evidence>
<sequence length="424" mass="44244">MLEGTMMRKTLALVAILPFLLVSVPSVTRAATVQGIGPAGDAAKPSVGVVLAERPDGKVSGTAFVVADRLALTADHVVRGARRIQIKFPNQSAVEAKVVGGNEKADVATLSIPSLPSRPLPLGDSRRVFESQRIVVIGFPRVDTLGNLTPTVTPGVVTSVQPVLLHMDTPVNPGNAGAPVLNRGGEVIGLLRVVPGGEQESINFATEVDAAKLLVGPVVAALPPAGAPGSPGSPPGPDAYKIFPGQGIGPIKLGMDITTAIKLIGNPKSTHPNTADSTVDFYWYDPARTEGGYRLTARSGIITSVGVWLDSRYATGGELHTRGGGGGGDSGVSQGRVESVMGRPTRIETRRGPEGEQLAHGLVYESRGVTFWIVDDARTVGSPPTSYLEMTQNTLHPAQMSTLSLLRLHDEVVEIVVQKARGSA</sequence>
<dbReference type="InterPro" id="IPR051201">
    <property type="entry name" value="Chloro_Bact_Ser_Proteases"/>
</dbReference>
<dbReference type="InterPro" id="IPR001940">
    <property type="entry name" value="Peptidase_S1C"/>
</dbReference>
<dbReference type="PRINTS" id="PR00834">
    <property type="entry name" value="PROTEASES2C"/>
</dbReference>
<dbReference type="InterPro" id="IPR009003">
    <property type="entry name" value="Peptidase_S1_PA"/>
</dbReference>
<proteinExistence type="predicted"/>
<evidence type="ECO:0000313" key="3">
    <source>
        <dbReference type="EMBL" id="TMI79994.1"/>
    </source>
</evidence>
<dbReference type="GO" id="GO:0004252">
    <property type="term" value="F:serine-type endopeptidase activity"/>
    <property type="evidence" value="ECO:0007669"/>
    <property type="project" value="InterPro"/>
</dbReference>
<keyword evidence="1" id="KW-0645">Protease</keyword>
<gene>
    <name evidence="3" type="ORF">E6H03_09200</name>
</gene>
<accession>A0A537J8X0</accession>